<gene>
    <name evidence="3" type="ORF">HYALB_00011469</name>
</gene>
<feature type="region of interest" description="Disordered" evidence="1">
    <location>
        <begin position="117"/>
        <end position="171"/>
    </location>
</feature>
<comment type="caution">
    <text evidence="3">The sequence shown here is derived from an EMBL/GenBank/DDBJ whole genome shotgun (WGS) entry which is preliminary data.</text>
</comment>
<evidence type="ECO:0000313" key="4">
    <source>
        <dbReference type="Proteomes" id="UP000701801"/>
    </source>
</evidence>
<proteinExistence type="predicted"/>
<protein>
    <recommendedName>
        <fullName evidence="5">Small secreted protein</fullName>
    </recommendedName>
</protein>
<dbReference type="EMBL" id="CAJVRM010000135">
    <property type="protein sequence ID" value="CAG8975388.1"/>
    <property type="molecule type" value="Genomic_DNA"/>
</dbReference>
<sequence length="171" mass="17627">MQFSAALVMVFATFSIPSLEVSPVTLDVGTDFAAVSKEDIKFLNDVNDLGNAAEKEGFNPALEAATGDAKIAVGNGKTKNKILKLMASVLELKAEGAQGKGTAAKLAEEQKKLDNNIAKDKANAGQPSTALKFEGTAGGATSSTKKNGDDATKTEKPKETKAPKSTAAPKA</sequence>
<organism evidence="3 4">
    <name type="scientific">Hymenoscyphus albidus</name>
    <dbReference type="NCBI Taxonomy" id="595503"/>
    <lineage>
        <taxon>Eukaryota</taxon>
        <taxon>Fungi</taxon>
        <taxon>Dikarya</taxon>
        <taxon>Ascomycota</taxon>
        <taxon>Pezizomycotina</taxon>
        <taxon>Leotiomycetes</taxon>
        <taxon>Helotiales</taxon>
        <taxon>Helotiaceae</taxon>
        <taxon>Hymenoscyphus</taxon>
    </lineage>
</organism>
<feature type="signal peptide" evidence="2">
    <location>
        <begin position="1"/>
        <end position="21"/>
    </location>
</feature>
<dbReference type="OrthoDB" id="2151417at2759"/>
<evidence type="ECO:0008006" key="5">
    <source>
        <dbReference type="Google" id="ProtNLM"/>
    </source>
</evidence>
<evidence type="ECO:0000256" key="2">
    <source>
        <dbReference type="SAM" id="SignalP"/>
    </source>
</evidence>
<keyword evidence="2" id="KW-0732">Signal</keyword>
<evidence type="ECO:0000256" key="1">
    <source>
        <dbReference type="SAM" id="MobiDB-lite"/>
    </source>
</evidence>
<name>A0A9N9PUC3_9HELO</name>
<feature type="chain" id="PRO_5040279402" description="Small secreted protein" evidence="2">
    <location>
        <begin position="22"/>
        <end position="171"/>
    </location>
</feature>
<reference evidence="3" key="1">
    <citation type="submission" date="2021-07" db="EMBL/GenBank/DDBJ databases">
        <authorList>
            <person name="Durling M."/>
        </authorList>
    </citation>
    <scope>NUCLEOTIDE SEQUENCE</scope>
</reference>
<dbReference type="Proteomes" id="UP000701801">
    <property type="component" value="Unassembled WGS sequence"/>
</dbReference>
<dbReference type="AlphaFoldDB" id="A0A9N9PUC3"/>
<accession>A0A9N9PUC3</accession>
<evidence type="ECO:0000313" key="3">
    <source>
        <dbReference type="EMBL" id="CAG8975388.1"/>
    </source>
</evidence>
<dbReference type="PANTHER" id="PTHR38849:SF1">
    <property type="entry name" value="SMALL SECRETED PROTEIN"/>
    <property type="match status" value="1"/>
</dbReference>
<feature type="compositionally biased region" description="Basic and acidic residues" evidence="1">
    <location>
        <begin position="146"/>
        <end position="162"/>
    </location>
</feature>
<dbReference type="PANTHER" id="PTHR38849">
    <property type="entry name" value="SMALL SECRETED PROTEIN"/>
    <property type="match status" value="1"/>
</dbReference>
<keyword evidence="4" id="KW-1185">Reference proteome</keyword>